<evidence type="ECO:0000256" key="2">
    <source>
        <dbReference type="ARBA" id="ARBA00022598"/>
    </source>
</evidence>
<feature type="binding site" evidence="10">
    <location>
        <begin position="368"/>
        <end position="371"/>
    </location>
    <ligand>
        <name>GMP</name>
        <dbReference type="ChEBI" id="CHEBI:58115"/>
    </ligand>
</feature>
<comment type="cofactor">
    <cofactor evidence="11">
        <name>Mn(2+)</name>
        <dbReference type="ChEBI" id="CHEBI:29035"/>
    </cofactor>
    <text evidence="11">Binds 2 manganese ions per subunit.</text>
</comment>
<feature type="binding site" evidence="11">
    <location>
        <position position="253"/>
    </location>
    <ligand>
        <name>Mn(2+)</name>
        <dbReference type="ChEBI" id="CHEBI:29035"/>
        <label>2</label>
    </ligand>
</feature>
<keyword evidence="4 10" id="KW-0547">Nucleotide-binding</keyword>
<evidence type="ECO:0000313" key="13">
    <source>
        <dbReference type="Proteomes" id="UP000020529"/>
    </source>
</evidence>
<dbReference type="RefSeq" id="WP_009292500.1">
    <property type="nucleotide sequence ID" value="NZ_JGCY01000329.1"/>
</dbReference>
<dbReference type="InterPro" id="IPR036025">
    <property type="entry name" value="RtcB-like_sf"/>
</dbReference>
<dbReference type="EC" id="6.5.1.8" evidence="1"/>
<dbReference type="PATRIC" id="fig|1339315.3.peg.3010"/>
<keyword evidence="2" id="KW-0436">Ligase</keyword>
<dbReference type="PANTHER" id="PTHR43749">
    <property type="entry name" value="RNA-SPLICING LIGASE RTCB"/>
    <property type="match status" value="1"/>
</dbReference>
<feature type="binding site" evidence="11">
    <location>
        <position position="146"/>
    </location>
    <ligand>
        <name>Mn(2+)</name>
        <dbReference type="ChEBI" id="CHEBI:29035"/>
        <label>1</label>
    </ligand>
</feature>
<accession>A0A015SUG7</accession>
<dbReference type="GO" id="GO:0030145">
    <property type="term" value="F:manganese ion binding"/>
    <property type="evidence" value="ECO:0007669"/>
    <property type="project" value="TreeGrafter"/>
</dbReference>
<dbReference type="Proteomes" id="UP000020529">
    <property type="component" value="Unassembled WGS sequence"/>
</dbReference>
<keyword evidence="3 11" id="KW-0479">Metal-binding</keyword>
<dbReference type="GO" id="GO:0005525">
    <property type="term" value="F:GTP binding"/>
    <property type="evidence" value="ECO:0007669"/>
    <property type="project" value="UniProtKB-KW"/>
</dbReference>
<evidence type="ECO:0000256" key="1">
    <source>
        <dbReference type="ARBA" id="ARBA00012726"/>
    </source>
</evidence>
<dbReference type="GO" id="GO:0003909">
    <property type="term" value="F:DNA ligase activity"/>
    <property type="evidence" value="ECO:0007669"/>
    <property type="project" value="TreeGrafter"/>
</dbReference>
<sequence length="465" mass="51063">MGIRLKDLSKLGYRDNVARSLAVALVGKYCKHETKEQILAALGDILKNPEVYKNSEIWSKLAEHLSPVFIEKRLTPYDLLDEPLGYKTYGSKYIETLAKQQMNLAMRLPITLAGALMPDAHAGYGLPIGGVLATDHAVIPYAVGVDIGCRMNLTLFDAGEDFLKRYSHHIKEALKEFTHFGMDGGLPFAQEHEVLDREEFRMTELLRGLHGKAVRQLGSSGGGNHFVEFGKMSLQAGNVLGVPEGNYVALLSHSGSRGLGAAIAKHYSMLARDLCRLPREAQHFAWLGLDTEEGQEYWLSMNLAGDYARACHERIHLNLSKALGLKPLANVNNHHNFAWKEEIAPGQTAIVHRKGATPAQKGQPGLIPGSMATPGYLVCGKGISEALCSASHGAGRAMSRQKAKDNFTRSALRKYLSQAGVTLIGGSVEEMPLAYKDIDRVMKTQEELVEVQGTFMPCIVRMNKE</sequence>
<feature type="active site" description="GMP-histidine intermediate" evidence="9">
    <location>
        <position position="392"/>
    </location>
</feature>
<evidence type="ECO:0000256" key="5">
    <source>
        <dbReference type="ARBA" id="ARBA00022800"/>
    </source>
</evidence>
<evidence type="ECO:0000256" key="7">
    <source>
        <dbReference type="ARBA" id="ARBA00023211"/>
    </source>
</evidence>
<feature type="binding site" evidence="11">
    <location>
        <position position="335"/>
    </location>
    <ligand>
        <name>Mn(2+)</name>
        <dbReference type="ChEBI" id="CHEBI:29035"/>
        <label>2</label>
    </ligand>
</feature>
<feature type="binding site" evidence="10">
    <location>
        <begin position="224"/>
        <end position="228"/>
    </location>
    <ligand>
        <name>GMP</name>
        <dbReference type="ChEBI" id="CHEBI:58115"/>
    </ligand>
</feature>
<evidence type="ECO:0000256" key="9">
    <source>
        <dbReference type="PIRSR" id="PIRSR601233-1"/>
    </source>
</evidence>
<dbReference type="PANTHER" id="PTHR43749:SF2">
    <property type="entry name" value="RNA-SPLICING LIGASE RTCB"/>
    <property type="match status" value="1"/>
</dbReference>
<keyword evidence="7 11" id="KW-0464">Manganese</keyword>
<dbReference type="SUPFAM" id="SSF103365">
    <property type="entry name" value="Hypothetical protein PH1602"/>
    <property type="match status" value="1"/>
</dbReference>
<reference evidence="12 13" key="1">
    <citation type="submission" date="2014-02" db="EMBL/GenBank/DDBJ databases">
        <authorList>
            <person name="Sears C."/>
            <person name="Carroll K."/>
            <person name="Sack B.R."/>
            <person name="Qadri F."/>
            <person name="Myers L.L."/>
            <person name="Chung G.-T."/>
            <person name="Escheverria P."/>
            <person name="Fraser C.M."/>
            <person name="Sadzewicz L."/>
            <person name="Shefchek K.A."/>
            <person name="Tallon L."/>
            <person name="Das S.P."/>
            <person name="Daugherty S."/>
            <person name="Mongodin E.F."/>
        </authorList>
    </citation>
    <scope>NUCLEOTIDE SEQUENCE [LARGE SCALE GENOMIC DNA]</scope>
    <source>
        <strain evidence="13">3988T(B)14</strain>
    </source>
</reference>
<feature type="binding site" evidence="10">
    <location>
        <begin position="335"/>
        <end position="336"/>
    </location>
    <ligand>
        <name>GMP</name>
        <dbReference type="ChEBI" id="CHEBI:58115"/>
    </ligand>
</feature>
<dbReference type="Pfam" id="PF01139">
    <property type="entry name" value="RtcB"/>
    <property type="match status" value="2"/>
</dbReference>
<dbReference type="GO" id="GO:0042245">
    <property type="term" value="P:RNA repair"/>
    <property type="evidence" value="ECO:0007669"/>
    <property type="project" value="UniProtKB-KW"/>
</dbReference>
<feature type="binding site" evidence="10">
    <location>
        <begin position="392"/>
        <end position="395"/>
    </location>
    <ligand>
        <name>GMP</name>
        <dbReference type="ChEBI" id="CHEBI:58115"/>
    </ligand>
</feature>
<organism evidence="12 13">
    <name type="scientific">Bacteroides fragilis str. 3988T(B)14</name>
    <dbReference type="NCBI Taxonomy" id="1339315"/>
    <lineage>
        <taxon>Bacteria</taxon>
        <taxon>Pseudomonadati</taxon>
        <taxon>Bacteroidota</taxon>
        <taxon>Bacteroidia</taxon>
        <taxon>Bacteroidales</taxon>
        <taxon>Bacteroidaceae</taxon>
        <taxon>Bacteroides</taxon>
    </lineage>
</organism>
<dbReference type="AlphaFoldDB" id="A0A015SUG7"/>
<dbReference type="GO" id="GO:0006281">
    <property type="term" value="P:DNA repair"/>
    <property type="evidence" value="ECO:0007669"/>
    <property type="project" value="TreeGrafter"/>
</dbReference>
<evidence type="ECO:0000256" key="11">
    <source>
        <dbReference type="PIRSR" id="PIRSR601233-3"/>
    </source>
</evidence>
<name>A0A015SUG7_BACFG</name>
<proteinExistence type="predicted"/>
<comment type="caution">
    <text evidence="12">The sequence shown here is derived from an EMBL/GenBank/DDBJ whole genome shotgun (WGS) entry which is preliminary data.</text>
</comment>
<evidence type="ECO:0000313" key="12">
    <source>
        <dbReference type="EMBL" id="EXY73937.1"/>
    </source>
</evidence>
<evidence type="ECO:0000256" key="6">
    <source>
        <dbReference type="ARBA" id="ARBA00023134"/>
    </source>
</evidence>
<dbReference type="InterPro" id="IPR001233">
    <property type="entry name" value="RtcB"/>
</dbReference>
<evidence type="ECO:0000256" key="4">
    <source>
        <dbReference type="ARBA" id="ARBA00022741"/>
    </source>
</evidence>
<dbReference type="GO" id="GO:0170057">
    <property type="term" value="F:RNA ligase (GTP) activity"/>
    <property type="evidence" value="ECO:0007669"/>
    <property type="project" value="UniProtKB-EC"/>
</dbReference>
<protein>
    <recommendedName>
        <fullName evidence="1">3'-phosphate/5'-hydroxy nucleic acid ligase</fullName>
        <ecNumber evidence="1">6.5.1.8</ecNumber>
    </recommendedName>
</protein>
<gene>
    <name evidence="12" type="ORF">M124_2299</name>
</gene>
<keyword evidence="5" id="KW-0692">RNA repair</keyword>
<feature type="binding site" evidence="11">
    <location>
        <position position="225"/>
    </location>
    <ligand>
        <name>Mn(2+)</name>
        <dbReference type="ChEBI" id="CHEBI:29035"/>
        <label>1</label>
    </ligand>
</feature>
<dbReference type="Gene3D" id="3.90.1860.10">
    <property type="entry name" value="tRNA-splicing ligase RtcB"/>
    <property type="match status" value="1"/>
</dbReference>
<keyword evidence="6 10" id="KW-0342">GTP-binding</keyword>
<dbReference type="InterPro" id="IPR052915">
    <property type="entry name" value="RtcB-like"/>
</dbReference>
<dbReference type="EMBL" id="JGCY01000329">
    <property type="protein sequence ID" value="EXY73937.1"/>
    <property type="molecule type" value="Genomic_DNA"/>
</dbReference>
<dbReference type="GO" id="GO:0006396">
    <property type="term" value="P:RNA processing"/>
    <property type="evidence" value="ECO:0007669"/>
    <property type="project" value="InterPro"/>
</dbReference>
<evidence type="ECO:0000256" key="10">
    <source>
        <dbReference type="PIRSR" id="PIRSR601233-2"/>
    </source>
</evidence>
<evidence type="ECO:0000256" key="8">
    <source>
        <dbReference type="ARBA" id="ARBA00047746"/>
    </source>
</evidence>
<comment type="catalytic activity">
    <reaction evidence="8">
        <text>a 3'-end 3'-phospho-ribonucleotide-RNA + a 5'-end dephospho-ribonucleoside-RNA + GTP = a ribonucleotidyl-ribonucleotide-RNA + GMP + diphosphate</text>
        <dbReference type="Rhea" id="RHEA:68076"/>
        <dbReference type="Rhea" id="RHEA-COMP:10463"/>
        <dbReference type="Rhea" id="RHEA-COMP:13936"/>
        <dbReference type="Rhea" id="RHEA-COMP:17355"/>
        <dbReference type="ChEBI" id="CHEBI:33019"/>
        <dbReference type="ChEBI" id="CHEBI:37565"/>
        <dbReference type="ChEBI" id="CHEBI:58115"/>
        <dbReference type="ChEBI" id="CHEBI:83062"/>
        <dbReference type="ChEBI" id="CHEBI:138284"/>
        <dbReference type="ChEBI" id="CHEBI:173118"/>
        <dbReference type="EC" id="6.5.1.8"/>
    </reaction>
</comment>
<evidence type="ECO:0000256" key="3">
    <source>
        <dbReference type="ARBA" id="ARBA00022723"/>
    </source>
</evidence>